<evidence type="ECO:0000256" key="1">
    <source>
        <dbReference type="SAM" id="MobiDB-lite"/>
    </source>
</evidence>
<dbReference type="EMBL" id="AGBW02010462">
    <property type="protein sequence ID" value="OWR48470.1"/>
    <property type="molecule type" value="Genomic_DNA"/>
</dbReference>
<dbReference type="AlphaFoldDB" id="A0A212F410"/>
<dbReference type="KEGG" id="dpl:KGM_213616"/>
<comment type="caution">
    <text evidence="2">The sequence shown here is derived from an EMBL/GenBank/DDBJ whole genome shotgun (WGS) entry which is preliminary data.</text>
</comment>
<dbReference type="Proteomes" id="UP000007151">
    <property type="component" value="Unassembled WGS sequence"/>
</dbReference>
<feature type="compositionally biased region" description="Low complexity" evidence="1">
    <location>
        <begin position="31"/>
        <end position="40"/>
    </location>
</feature>
<accession>A0A212F410</accession>
<feature type="compositionally biased region" description="Basic and acidic residues" evidence="1">
    <location>
        <begin position="156"/>
        <end position="168"/>
    </location>
</feature>
<proteinExistence type="predicted"/>
<name>A0A212F410_DANPL</name>
<evidence type="ECO:0000313" key="3">
    <source>
        <dbReference type="Proteomes" id="UP000007151"/>
    </source>
</evidence>
<feature type="region of interest" description="Disordered" evidence="1">
    <location>
        <begin position="151"/>
        <end position="176"/>
    </location>
</feature>
<organism evidence="2 3">
    <name type="scientific">Danaus plexippus plexippus</name>
    <dbReference type="NCBI Taxonomy" id="278856"/>
    <lineage>
        <taxon>Eukaryota</taxon>
        <taxon>Metazoa</taxon>
        <taxon>Ecdysozoa</taxon>
        <taxon>Arthropoda</taxon>
        <taxon>Hexapoda</taxon>
        <taxon>Insecta</taxon>
        <taxon>Pterygota</taxon>
        <taxon>Neoptera</taxon>
        <taxon>Endopterygota</taxon>
        <taxon>Lepidoptera</taxon>
        <taxon>Glossata</taxon>
        <taxon>Ditrysia</taxon>
        <taxon>Papilionoidea</taxon>
        <taxon>Nymphalidae</taxon>
        <taxon>Danainae</taxon>
        <taxon>Danaini</taxon>
        <taxon>Danaina</taxon>
        <taxon>Danaus</taxon>
        <taxon>Danaus</taxon>
    </lineage>
</organism>
<evidence type="ECO:0000313" key="2">
    <source>
        <dbReference type="EMBL" id="OWR48470.1"/>
    </source>
</evidence>
<feature type="region of interest" description="Disordered" evidence="1">
    <location>
        <begin position="85"/>
        <end position="112"/>
    </location>
</feature>
<keyword evidence="3" id="KW-1185">Reference proteome</keyword>
<protein>
    <submittedName>
        <fullName evidence="2">Uncharacterized protein</fullName>
    </submittedName>
</protein>
<feature type="region of interest" description="Disordered" evidence="1">
    <location>
        <begin position="31"/>
        <end position="72"/>
    </location>
</feature>
<dbReference type="InParanoid" id="A0A212F410"/>
<sequence length="197" mass="20602">MIRIRSVVGVGGVVVGSVKLEGARAQAAQASAEGASLGARAEGGPGGGAQSTTSRSSATHHHQSTAASAARGLLSTEIRAPWGRAVRSGPRFSRQRLNRSDSGQEATRERARCHTATAAPLPTAHDRARTLFRERRSSPPARSVLPILREIAGGRAAEEPGEPRDPRPEPYLPRDTCAAPPLKIVLRGRGAPCGSCQ</sequence>
<reference evidence="2 3" key="1">
    <citation type="journal article" date="2011" name="Cell">
        <title>The monarch butterfly genome yields insights into long-distance migration.</title>
        <authorList>
            <person name="Zhan S."/>
            <person name="Merlin C."/>
            <person name="Boore J.L."/>
            <person name="Reppert S.M."/>
        </authorList>
    </citation>
    <scope>NUCLEOTIDE SEQUENCE [LARGE SCALE GENOMIC DNA]</scope>
    <source>
        <strain evidence="2">F-2</strain>
    </source>
</reference>
<gene>
    <name evidence="2" type="ORF">KGM_213616</name>
</gene>